<feature type="domain" description="Methyl-accepting transducer" evidence="4">
    <location>
        <begin position="213"/>
        <end position="449"/>
    </location>
</feature>
<reference evidence="5 6" key="1">
    <citation type="submission" date="2008-11" db="EMBL/GenBank/DDBJ databases">
        <title>Draft genome sequence of Bacteroides pectinophilus (ATCC 43243).</title>
        <authorList>
            <person name="Sudarsanam P."/>
            <person name="Ley R."/>
            <person name="Guruge J."/>
            <person name="Turnbaugh P.J."/>
            <person name="Mahowald M."/>
            <person name="Liep D."/>
            <person name="Gordon J."/>
        </authorList>
    </citation>
    <scope>NUCLEOTIDE SEQUENCE [LARGE SCALE GENOMIC DNA]</scope>
    <source>
        <strain evidence="5 6">ATCC 43243</strain>
    </source>
</reference>
<dbReference type="GO" id="GO:0007165">
    <property type="term" value="P:signal transduction"/>
    <property type="evidence" value="ECO:0007669"/>
    <property type="project" value="UniProtKB-KW"/>
</dbReference>
<keyword evidence="3" id="KW-1133">Transmembrane helix</keyword>
<feature type="transmembrane region" description="Helical" evidence="3">
    <location>
        <begin position="77"/>
        <end position="103"/>
    </location>
</feature>
<dbReference type="SMART" id="SM00283">
    <property type="entry name" value="MA"/>
    <property type="match status" value="1"/>
</dbReference>
<dbReference type="HOGENOM" id="CLU_000445_107_18_9"/>
<feature type="transmembrane region" description="Helical" evidence="3">
    <location>
        <begin position="150"/>
        <end position="168"/>
    </location>
</feature>
<evidence type="ECO:0000313" key="6">
    <source>
        <dbReference type="Proteomes" id="UP000003136"/>
    </source>
</evidence>
<evidence type="ECO:0000313" key="5">
    <source>
        <dbReference type="EMBL" id="EEC56483.1"/>
    </source>
</evidence>
<organism evidence="5 6">
    <name type="scientific">[Bacteroides] pectinophilus ATCC 43243</name>
    <dbReference type="NCBI Taxonomy" id="483218"/>
    <lineage>
        <taxon>Bacteria</taxon>
        <taxon>Bacillati</taxon>
        <taxon>Bacillota</taxon>
        <taxon>Clostridia</taxon>
        <taxon>Eubacteriales</taxon>
    </lineage>
</organism>
<keyword evidence="6" id="KW-1185">Reference proteome</keyword>
<keyword evidence="3" id="KW-0472">Membrane</keyword>
<evidence type="ECO:0000256" key="2">
    <source>
        <dbReference type="PROSITE-ProRule" id="PRU00284"/>
    </source>
</evidence>
<dbReference type="PANTHER" id="PTHR32089:SF112">
    <property type="entry name" value="LYSOZYME-LIKE PROTEIN-RELATED"/>
    <property type="match status" value="1"/>
</dbReference>
<dbReference type="GO" id="GO:0016020">
    <property type="term" value="C:membrane"/>
    <property type="evidence" value="ECO:0007669"/>
    <property type="project" value="InterPro"/>
</dbReference>
<dbReference type="EMBL" id="ABVQ01000037">
    <property type="protein sequence ID" value="EEC56483.1"/>
    <property type="molecule type" value="Genomic_DNA"/>
</dbReference>
<name>B7AW92_9FIRM</name>
<proteinExistence type="predicted"/>
<evidence type="ECO:0000259" key="4">
    <source>
        <dbReference type="PROSITE" id="PS50111"/>
    </source>
</evidence>
<evidence type="ECO:0000256" key="3">
    <source>
        <dbReference type="SAM" id="Phobius"/>
    </source>
</evidence>
<dbReference type="AlphaFoldDB" id="B7AW92"/>
<gene>
    <name evidence="5" type="ORF">BACPEC_02992</name>
</gene>
<reference evidence="5 6" key="2">
    <citation type="submission" date="2008-11" db="EMBL/GenBank/DDBJ databases">
        <authorList>
            <person name="Fulton L."/>
            <person name="Clifton S."/>
            <person name="Fulton B."/>
            <person name="Xu J."/>
            <person name="Minx P."/>
            <person name="Pepin K.H."/>
            <person name="Johnson M."/>
            <person name="Bhonagiri V."/>
            <person name="Nash W.E."/>
            <person name="Mardis E.R."/>
            <person name="Wilson R.K."/>
        </authorList>
    </citation>
    <scope>NUCLEOTIDE SEQUENCE [LARGE SCALE GENOMIC DNA]</scope>
    <source>
        <strain evidence="5 6">ATCC 43243</strain>
    </source>
</reference>
<dbReference type="Pfam" id="PF00015">
    <property type="entry name" value="MCPsignal"/>
    <property type="match status" value="1"/>
</dbReference>
<accession>B7AW92</accession>
<feature type="transmembrane region" description="Helical" evidence="3">
    <location>
        <begin position="44"/>
        <end position="65"/>
    </location>
</feature>
<dbReference type="PROSITE" id="PS50111">
    <property type="entry name" value="CHEMOTAXIS_TRANSDUC_2"/>
    <property type="match status" value="1"/>
</dbReference>
<protein>
    <recommendedName>
        <fullName evidence="4">Methyl-accepting transducer domain-containing protein</fullName>
    </recommendedName>
</protein>
<dbReference type="PANTHER" id="PTHR32089">
    <property type="entry name" value="METHYL-ACCEPTING CHEMOTAXIS PROTEIN MCPB"/>
    <property type="match status" value="1"/>
</dbReference>
<evidence type="ECO:0000256" key="1">
    <source>
        <dbReference type="ARBA" id="ARBA00023224"/>
    </source>
</evidence>
<dbReference type="Gene3D" id="1.10.287.950">
    <property type="entry name" value="Methyl-accepting chemotaxis protein"/>
    <property type="match status" value="1"/>
</dbReference>
<dbReference type="InterPro" id="IPR004089">
    <property type="entry name" value="MCPsignal_dom"/>
</dbReference>
<dbReference type="STRING" id="483218.BACPEC_02992"/>
<feature type="transmembrane region" description="Helical" evidence="3">
    <location>
        <begin position="115"/>
        <end position="138"/>
    </location>
</feature>
<keyword evidence="1 2" id="KW-0807">Transducer</keyword>
<feature type="transmembrane region" description="Helical" evidence="3">
    <location>
        <begin position="21"/>
        <end position="38"/>
    </location>
</feature>
<dbReference type="eggNOG" id="COG0840">
    <property type="taxonomic scope" value="Bacteria"/>
</dbReference>
<dbReference type="SUPFAM" id="SSF58104">
    <property type="entry name" value="Methyl-accepting chemotaxis protein (MCP) signaling domain"/>
    <property type="match status" value="1"/>
</dbReference>
<comment type="caution">
    <text evidence="5">The sequence shown here is derived from an EMBL/GenBank/DDBJ whole genome shotgun (WGS) entry which is preliminary data.</text>
</comment>
<dbReference type="Proteomes" id="UP000003136">
    <property type="component" value="Unassembled WGS sequence"/>
</dbReference>
<keyword evidence="3" id="KW-0812">Transmembrane</keyword>
<sequence length="491" mass="53537">MSKKFQFSSELERNNRLAMNTHLCEVVIISILCFLQAWNGERSWVYAIVLSVIGFAPVIAERIFWKKNHETQTIYHLLAIGFAVYYTCLIFTATTSAIYAFVLPLVLVASIYNDIRYMLLINAGVVIENVLAVIIGATTGRLGYAGQDSAVIQILITVMIGIFALFLAKVSKANSDQKLQKLEESHLKSDELLKNISEMSEKMQTGINEIYNELAKLNEAGKATQSTMEDVSTGATDTANAVQSQLIQTEEIQKKVNVVDDAAGHITDSMKKTLDCLEAGSREMINLVSHVDDSVHNSENAAAKLQNLSSHIEQMHSIIGLIEDIASQTELLALNASIEAARAGEAGKGFAVVATEITKMASQTSNATDNITTLIENVSAAIQEVVSVIEQMINGINAEKQSTIKAHESFDNIQNNTFAIRDNVDNLTSSIDELKTANQAIVESIQTISAVSEELSAHAAETMENEDSNISILNSIAGRMQNLIETVSNKS</sequence>